<evidence type="ECO:0000259" key="2">
    <source>
        <dbReference type="Pfam" id="PF07905"/>
    </source>
</evidence>
<dbReference type="PANTHER" id="PTHR33744">
    <property type="entry name" value="CARBOHYDRATE DIACID REGULATOR"/>
    <property type="match status" value="1"/>
</dbReference>
<proteinExistence type="inferred from homology"/>
<dbReference type="InterPro" id="IPR025736">
    <property type="entry name" value="PucR_C-HTH_dom"/>
</dbReference>
<dbReference type="RefSeq" id="WP_138127759.1">
    <property type="nucleotide sequence ID" value="NZ_SWLG01000012.1"/>
</dbReference>
<evidence type="ECO:0000313" key="6">
    <source>
        <dbReference type="Proteomes" id="UP000308230"/>
    </source>
</evidence>
<dbReference type="InterPro" id="IPR051448">
    <property type="entry name" value="CdaR-like_regulators"/>
</dbReference>
<keyword evidence="6" id="KW-1185">Reference proteome</keyword>
<evidence type="ECO:0000259" key="4">
    <source>
        <dbReference type="Pfam" id="PF17853"/>
    </source>
</evidence>
<reference evidence="5 6" key="1">
    <citation type="submission" date="2019-04" db="EMBL/GenBank/DDBJ databases">
        <title>Bacillus caeni sp. nov., a bacterium isolated from mangrove sediment.</title>
        <authorList>
            <person name="Huang H."/>
            <person name="Mo K."/>
            <person name="Hu Y."/>
        </authorList>
    </citation>
    <scope>NUCLEOTIDE SEQUENCE [LARGE SCALE GENOMIC DNA]</scope>
    <source>
        <strain evidence="5 6">HB172195</strain>
    </source>
</reference>
<sequence length="567" mass="65104">MGMSAAKVINLPTMQEAKILAGKEELAEKKVEWVSVIETPVENFVRKNEFVLSTGIGCGHNEEILLEFVKEVYESGASILALATGRHIYDIPNSVVQFAEKKNFVVVELPWEVRFAEVIQNCMDCLNQNQQEELKRSEELQQQLLQLVLLGGDCSDIARFVQKEIGLPVLVADQKGKIKGKAKCSQELLDKWDKYFQKSFSEPSKSDDQQLHPLQKKVEEVVIENTRALKVKIQSSDTNQGWLIVFLSKEKKELKDFEINILEHAVTAAALAFLKDNAIEETEMRLKDDFIWSIANGEIPSKERMLSRGKMLGFNLSLPYVCVIGQLENLKELFKKTKKEFSSYVHWFESMIYYVEEEIVYAGEMVERRILTTVEQDQVVIFLEAEHEKSSQTVNQFLDLVERRLKKLLPGVMLSWGIGQDHDGVFVFHKSYEKAKVALDLGRRQKGAGYRVNYEDTKVNRLLQRLSEDTEVQEVTMTTITPLLAYDEKRQMDLIGTFSAYHRNNGNVSQTARQLNLHRQSLLYRLRKIESLTDLSLVDPDDVFLLDLSIKIWSMGMQPAAYETTYH</sequence>
<dbReference type="EMBL" id="SWLG01000012">
    <property type="protein sequence ID" value="TLS36149.1"/>
    <property type="molecule type" value="Genomic_DNA"/>
</dbReference>
<dbReference type="InterPro" id="IPR042070">
    <property type="entry name" value="PucR_C-HTH_sf"/>
</dbReference>
<feature type="domain" description="CdaR GGDEF-like" evidence="4">
    <location>
        <begin position="297"/>
        <end position="441"/>
    </location>
</feature>
<protein>
    <submittedName>
        <fullName evidence="5">PucR family transcriptional regulator</fullName>
    </submittedName>
</protein>
<dbReference type="Pfam" id="PF07905">
    <property type="entry name" value="PucR"/>
    <property type="match status" value="1"/>
</dbReference>
<comment type="caution">
    <text evidence="5">The sequence shown here is derived from an EMBL/GenBank/DDBJ whole genome shotgun (WGS) entry which is preliminary data.</text>
</comment>
<dbReference type="Proteomes" id="UP000308230">
    <property type="component" value="Unassembled WGS sequence"/>
</dbReference>
<feature type="domain" description="PucR C-terminal helix-turn-helix" evidence="3">
    <location>
        <begin position="494"/>
        <end position="552"/>
    </location>
</feature>
<dbReference type="AlphaFoldDB" id="A0A5R9F0C7"/>
<dbReference type="Gene3D" id="1.10.10.2840">
    <property type="entry name" value="PucR C-terminal helix-turn-helix domain"/>
    <property type="match status" value="1"/>
</dbReference>
<dbReference type="InterPro" id="IPR009057">
    <property type="entry name" value="Homeodomain-like_sf"/>
</dbReference>
<dbReference type="PANTHER" id="PTHR33744:SF1">
    <property type="entry name" value="DNA-BINDING TRANSCRIPTIONAL ACTIVATOR ADER"/>
    <property type="match status" value="1"/>
</dbReference>
<dbReference type="InterPro" id="IPR012914">
    <property type="entry name" value="PucR_dom"/>
</dbReference>
<dbReference type="Pfam" id="PF13556">
    <property type="entry name" value="HTH_30"/>
    <property type="match status" value="1"/>
</dbReference>
<comment type="similarity">
    <text evidence="1">Belongs to the CdaR family.</text>
</comment>
<organism evidence="5 6">
    <name type="scientific">Exobacillus caeni</name>
    <dbReference type="NCBI Taxonomy" id="2574798"/>
    <lineage>
        <taxon>Bacteria</taxon>
        <taxon>Bacillati</taxon>
        <taxon>Bacillota</taxon>
        <taxon>Bacilli</taxon>
        <taxon>Bacillales</taxon>
        <taxon>Guptibacillaceae</taxon>
        <taxon>Exobacillus</taxon>
    </lineage>
</organism>
<dbReference type="OrthoDB" id="142218at2"/>
<dbReference type="InterPro" id="IPR041522">
    <property type="entry name" value="CdaR_GGDEF"/>
</dbReference>
<name>A0A5R9F0C7_9BACL</name>
<evidence type="ECO:0000313" key="5">
    <source>
        <dbReference type="EMBL" id="TLS36149.1"/>
    </source>
</evidence>
<evidence type="ECO:0000256" key="1">
    <source>
        <dbReference type="ARBA" id="ARBA00006754"/>
    </source>
</evidence>
<feature type="domain" description="Purine catabolism PurC-like" evidence="2">
    <location>
        <begin position="8"/>
        <end position="124"/>
    </location>
</feature>
<dbReference type="Pfam" id="PF17853">
    <property type="entry name" value="GGDEF_2"/>
    <property type="match status" value="1"/>
</dbReference>
<gene>
    <name evidence="5" type="ORF">FCL54_16050</name>
</gene>
<dbReference type="SUPFAM" id="SSF46689">
    <property type="entry name" value="Homeodomain-like"/>
    <property type="match status" value="1"/>
</dbReference>
<evidence type="ECO:0000259" key="3">
    <source>
        <dbReference type="Pfam" id="PF13556"/>
    </source>
</evidence>
<accession>A0A5R9F0C7</accession>